<dbReference type="RefSeq" id="WP_272595418.1">
    <property type="nucleotide sequence ID" value="NZ_CAKZJA010000007.1"/>
</dbReference>
<dbReference type="SUPFAM" id="SSF103084">
    <property type="entry name" value="Holliday junction resolvase RusA"/>
    <property type="match status" value="1"/>
</dbReference>
<dbReference type="Pfam" id="PF05866">
    <property type="entry name" value="RusA"/>
    <property type="match status" value="1"/>
</dbReference>
<evidence type="ECO:0000313" key="2">
    <source>
        <dbReference type="Proteomes" id="UP001171687"/>
    </source>
</evidence>
<protein>
    <submittedName>
        <fullName evidence="1">RusA family crossover junction endodeoxyribonuclease</fullName>
    </submittedName>
</protein>
<dbReference type="EMBL" id="JAUHQC010000005">
    <property type="protein sequence ID" value="MDN4532201.1"/>
    <property type="molecule type" value="Genomic_DNA"/>
</dbReference>
<dbReference type="GO" id="GO:0000287">
    <property type="term" value="F:magnesium ion binding"/>
    <property type="evidence" value="ECO:0007669"/>
    <property type="project" value="InterPro"/>
</dbReference>
<dbReference type="InterPro" id="IPR036614">
    <property type="entry name" value="RusA-like_sf"/>
</dbReference>
<dbReference type="GO" id="GO:0006310">
    <property type="term" value="P:DNA recombination"/>
    <property type="evidence" value="ECO:0007669"/>
    <property type="project" value="InterPro"/>
</dbReference>
<dbReference type="Gene3D" id="3.30.1330.70">
    <property type="entry name" value="Holliday junction resolvase RusA"/>
    <property type="match status" value="1"/>
</dbReference>
<gene>
    <name evidence="1" type="ORF">QYH67_01190</name>
</gene>
<dbReference type="AlphaFoldDB" id="A0AAW7M816"/>
<dbReference type="InterPro" id="IPR008822">
    <property type="entry name" value="Endonuclease_RusA-like"/>
</dbReference>
<reference evidence="1" key="1">
    <citation type="submission" date="2023-07" db="EMBL/GenBank/DDBJ databases">
        <title>Evaluation of the beneficial properties of pineapple isolates.</title>
        <authorList>
            <person name="Adefiranye O."/>
        </authorList>
    </citation>
    <scope>NUCLEOTIDE SEQUENCE</scope>
    <source>
        <strain evidence="1">PAPLE_T1</strain>
    </source>
</reference>
<sequence length="138" mass="16424">MEIEIKFNDVQQAPKGAPRPRFRNTGKFVQTYMPASYTQHKQFIQKQLPQAMLETNLKIEIYFYYKPPKSWSKKRKHFVMGRYKETKPDIDNLIKTVLDAGNNHLWKDDKQIVDIRSFKQYGEEAKIIMKLEEIGVEL</sequence>
<organism evidence="1 2">
    <name type="scientific">Staphylococcus auricularis</name>
    <dbReference type="NCBI Taxonomy" id="29379"/>
    <lineage>
        <taxon>Bacteria</taxon>
        <taxon>Bacillati</taxon>
        <taxon>Bacillota</taxon>
        <taxon>Bacilli</taxon>
        <taxon>Bacillales</taxon>
        <taxon>Staphylococcaceae</taxon>
        <taxon>Staphylococcus</taxon>
    </lineage>
</organism>
<comment type="caution">
    <text evidence="1">The sequence shown here is derived from an EMBL/GenBank/DDBJ whole genome shotgun (WGS) entry which is preliminary data.</text>
</comment>
<proteinExistence type="predicted"/>
<dbReference type="GO" id="GO:0006281">
    <property type="term" value="P:DNA repair"/>
    <property type="evidence" value="ECO:0007669"/>
    <property type="project" value="InterPro"/>
</dbReference>
<accession>A0AAW7M816</accession>
<dbReference type="Proteomes" id="UP001171687">
    <property type="component" value="Unassembled WGS sequence"/>
</dbReference>
<evidence type="ECO:0000313" key="1">
    <source>
        <dbReference type="EMBL" id="MDN4532201.1"/>
    </source>
</evidence>
<name>A0AAW7M816_9STAP</name>